<sequence>MDLALCEEAIDFENLNTGVFQLLKTCIYTLV</sequence>
<evidence type="ECO:0000313" key="1">
    <source>
        <dbReference type="EMBL" id="ACM11290.1"/>
    </source>
</evidence>
<accession>B9IR15</accession>
<dbReference type="AlphaFoldDB" id="B9IR15"/>
<evidence type="ECO:0000313" key="2">
    <source>
        <dbReference type="Proteomes" id="UP000000441"/>
    </source>
</evidence>
<proteinExistence type="predicted"/>
<dbReference type="Proteomes" id="UP000000441">
    <property type="component" value="Chromosome"/>
</dbReference>
<reference evidence="1 2" key="1">
    <citation type="journal article" date="2009" name="J. Bacteriol.">
        <title>Complete genome sequence of the extremophilic Bacillus cereus strain Q1 with industrial applications.</title>
        <authorList>
            <person name="Xiong Z."/>
            <person name="Jiang Y."/>
            <person name="Qi D."/>
            <person name="Lu H."/>
            <person name="Yang F."/>
            <person name="Yang J."/>
            <person name="Chen L."/>
            <person name="Sun L."/>
            <person name="Xu X."/>
            <person name="Xue Y."/>
            <person name="Zhu Y."/>
            <person name="Jin Q."/>
        </authorList>
    </citation>
    <scope>NUCLEOTIDE SEQUENCE [LARGE SCALE GENOMIC DNA]</scope>
    <source>
        <strain evidence="1 2">Q1</strain>
    </source>
</reference>
<dbReference type="HOGENOM" id="CLU_3395014_0_0_9"/>
<dbReference type="KEGG" id="bcq:BCQ_0860"/>
<gene>
    <name evidence="1" type="ordered locus">BCQ_0860</name>
</gene>
<organism evidence="1 2">
    <name type="scientific">Bacillus cereus (strain Q1)</name>
    <dbReference type="NCBI Taxonomy" id="361100"/>
    <lineage>
        <taxon>Bacteria</taxon>
        <taxon>Bacillati</taxon>
        <taxon>Bacillota</taxon>
        <taxon>Bacilli</taxon>
        <taxon>Bacillales</taxon>
        <taxon>Bacillaceae</taxon>
        <taxon>Bacillus</taxon>
        <taxon>Bacillus cereus group</taxon>
    </lineage>
</organism>
<dbReference type="EMBL" id="CP000227">
    <property type="protein sequence ID" value="ACM11290.1"/>
    <property type="molecule type" value="Genomic_DNA"/>
</dbReference>
<name>B9IR15_BACCQ</name>
<protein>
    <submittedName>
        <fullName evidence="1">Uncharacterized protein</fullName>
    </submittedName>
</protein>